<accession>A0A0F9UPQ6</accession>
<evidence type="ECO:0000313" key="1">
    <source>
        <dbReference type="EMBL" id="KKN63161.1"/>
    </source>
</evidence>
<organism evidence="1">
    <name type="scientific">marine sediment metagenome</name>
    <dbReference type="NCBI Taxonomy" id="412755"/>
    <lineage>
        <taxon>unclassified sequences</taxon>
        <taxon>metagenomes</taxon>
        <taxon>ecological metagenomes</taxon>
    </lineage>
</organism>
<proteinExistence type="predicted"/>
<sequence length="178" mass="18485">MANIDRSHSVDGGLILDDGAGLFQDNFDPTVASGLGAAIGSIYMRNTDGQAYRKIGGADTDWVKIDSPRLVSFVIETPTAADLGLLQHKFAAAVTILRVSASTDQGTATLQFDERVESTPNTGGTDVLTSALVADTDSQVTTSFANAGIAANAVLNLDIDAVSGTPGVVRIHVEFIFA</sequence>
<protein>
    <submittedName>
        <fullName evidence="1">Uncharacterized protein</fullName>
    </submittedName>
</protein>
<name>A0A0F9UPQ6_9ZZZZ</name>
<dbReference type="EMBL" id="LAZR01000598">
    <property type="protein sequence ID" value="KKN63161.1"/>
    <property type="molecule type" value="Genomic_DNA"/>
</dbReference>
<reference evidence="1" key="1">
    <citation type="journal article" date="2015" name="Nature">
        <title>Complex archaea that bridge the gap between prokaryotes and eukaryotes.</title>
        <authorList>
            <person name="Spang A."/>
            <person name="Saw J.H."/>
            <person name="Jorgensen S.L."/>
            <person name="Zaremba-Niedzwiedzka K."/>
            <person name="Martijn J."/>
            <person name="Lind A.E."/>
            <person name="van Eijk R."/>
            <person name="Schleper C."/>
            <person name="Guy L."/>
            <person name="Ettema T.J."/>
        </authorList>
    </citation>
    <scope>NUCLEOTIDE SEQUENCE</scope>
</reference>
<dbReference type="AlphaFoldDB" id="A0A0F9UPQ6"/>
<gene>
    <name evidence="1" type="ORF">LCGC14_0504310</name>
</gene>
<comment type="caution">
    <text evidence="1">The sequence shown here is derived from an EMBL/GenBank/DDBJ whole genome shotgun (WGS) entry which is preliminary data.</text>
</comment>